<accession>A0A9D4TDI2</accession>
<dbReference type="Proteomes" id="UP000821837">
    <property type="component" value="Unassembled WGS sequence"/>
</dbReference>
<dbReference type="EMBL" id="JABSTV010000510">
    <property type="protein sequence ID" value="KAH7986282.1"/>
    <property type="molecule type" value="Genomic_DNA"/>
</dbReference>
<protein>
    <submittedName>
        <fullName evidence="2">Uncharacterized protein</fullName>
    </submittedName>
</protein>
<feature type="region of interest" description="Disordered" evidence="1">
    <location>
        <begin position="207"/>
        <end position="232"/>
    </location>
</feature>
<keyword evidence="3" id="KW-1185">Reference proteome</keyword>
<sequence>MVKREAEVKSRKPVEKLDCCRRRNQACDLSQRDQCGQKFGNAHAPRALQAVGFQPAATYRDGEHVLINSLEQTVWSPTMVTSQELWRKDLYYTARATPEIRFGRACEVMPECEIQKPMKTEPQRVPGSFFLSTPRGGRWKRPARSKLSTSRRAMTRAVGTQGRPTGLQCTRSSVRRLQAKTPLVSSRRERWTSGAVRSLLWAAQTSAKERSSATLSKPTGLDGAADNATTSGGHASGCACVVTDVFRNIHLYEHSGEGDSERDVLGERINWEMTSFKPLRRLSLGPRGPELSVVFHGGRYGLHAPQDAFYELLLRGRTGCRGRLSQRLRDPGGASS</sequence>
<reference evidence="2" key="1">
    <citation type="journal article" date="2020" name="Cell">
        <title>Large-Scale Comparative Analyses of Tick Genomes Elucidate Their Genetic Diversity and Vector Capacities.</title>
        <authorList>
            <consortium name="Tick Genome and Microbiome Consortium (TIGMIC)"/>
            <person name="Jia N."/>
            <person name="Wang J."/>
            <person name="Shi W."/>
            <person name="Du L."/>
            <person name="Sun Y."/>
            <person name="Zhan W."/>
            <person name="Jiang J.F."/>
            <person name="Wang Q."/>
            <person name="Zhang B."/>
            <person name="Ji P."/>
            <person name="Bell-Sakyi L."/>
            <person name="Cui X.M."/>
            <person name="Yuan T.T."/>
            <person name="Jiang B.G."/>
            <person name="Yang W.F."/>
            <person name="Lam T.T."/>
            <person name="Chang Q.C."/>
            <person name="Ding S.J."/>
            <person name="Wang X.J."/>
            <person name="Zhu J.G."/>
            <person name="Ruan X.D."/>
            <person name="Zhao L."/>
            <person name="Wei J.T."/>
            <person name="Ye R.Z."/>
            <person name="Que T.C."/>
            <person name="Du C.H."/>
            <person name="Zhou Y.H."/>
            <person name="Cheng J.X."/>
            <person name="Dai P.F."/>
            <person name="Guo W.B."/>
            <person name="Han X.H."/>
            <person name="Huang E.J."/>
            <person name="Li L.F."/>
            <person name="Wei W."/>
            <person name="Gao Y.C."/>
            <person name="Liu J.Z."/>
            <person name="Shao H.Z."/>
            <person name="Wang X."/>
            <person name="Wang C.C."/>
            <person name="Yang T.C."/>
            <person name="Huo Q.B."/>
            <person name="Li W."/>
            <person name="Chen H.Y."/>
            <person name="Chen S.E."/>
            <person name="Zhou L.G."/>
            <person name="Ni X.B."/>
            <person name="Tian J.H."/>
            <person name="Sheng Y."/>
            <person name="Liu T."/>
            <person name="Pan Y.S."/>
            <person name="Xia L.Y."/>
            <person name="Li J."/>
            <person name="Zhao F."/>
            <person name="Cao W.C."/>
        </authorList>
    </citation>
    <scope>NUCLEOTIDE SEQUENCE</scope>
    <source>
        <strain evidence="2">Rsan-2018</strain>
    </source>
</reference>
<proteinExistence type="predicted"/>
<dbReference type="AlphaFoldDB" id="A0A9D4TDI2"/>
<feature type="region of interest" description="Disordered" evidence="1">
    <location>
        <begin position="123"/>
        <end position="167"/>
    </location>
</feature>
<reference evidence="2" key="2">
    <citation type="submission" date="2021-09" db="EMBL/GenBank/DDBJ databases">
        <authorList>
            <person name="Jia N."/>
            <person name="Wang J."/>
            <person name="Shi W."/>
            <person name="Du L."/>
            <person name="Sun Y."/>
            <person name="Zhan W."/>
            <person name="Jiang J."/>
            <person name="Wang Q."/>
            <person name="Zhang B."/>
            <person name="Ji P."/>
            <person name="Sakyi L.B."/>
            <person name="Cui X."/>
            <person name="Yuan T."/>
            <person name="Jiang B."/>
            <person name="Yang W."/>
            <person name="Lam T.T.-Y."/>
            <person name="Chang Q."/>
            <person name="Ding S."/>
            <person name="Wang X."/>
            <person name="Zhu J."/>
            <person name="Ruan X."/>
            <person name="Zhao L."/>
            <person name="Wei J."/>
            <person name="Que T."/>
            <person name="Du C."/>
            <person name="Cheng J."/>
            <person name="Dai P."/>
            <person name="Han X."/>
            <person name="Huang E."/>
            <person name="Gao Y."/>
            <person name="Liu J."/>
            <person name="Shao H."/>
            <person name="Ye R."/>
            <person name="Li L."/>
            <person name="Wei W."/>
            <person name="Wang X."/>
            <person name="Wang C."/>
            <person name="Huo Q."/>
            <person name="Li W."/>
            <person name="Guo W."/>
            <person name="Chen H."/>
            <person name="Chen S."/>
            <person name="Zhou L."/>
            <person name="Zhou L."/>
            <person name="Ni X."/>
            <person name="Tian J."/>
            <person name="Zhou Y."/>
            <person name="Sheng Y."/>
            <person name="Liu T."/>
            <person name="Pan Y."/>
            <person name="Xia L."/>
            <person name="Li J."/>
            <person name="Zhao F."/>
            <person name="Cao W."/>
        </authorList>
    </citation>
    <scope>NUCLEOTIDE SEQUENCE</scope>
    <source>
        <strain evidence="2">Rsan-2018</strain>
        <tissue evidence="2">Larvae</tissue>
    </source>
</reference>
<evidence type="ECO:0000256" key="1">
    <source>
        <dbReference type="SAM" id="MobiDB-lite"/>
    </source>
</evidence>
<comment type="caution">
    <text evidence="2">The sequence shown here is derived from an EMBL/GenBank/DDBJ whole genome shotgun (WGS) entry which is preliminary data.</text>
</comment>
<evidence type="ECO:0000313" key="3">
    <source>
        <dbReference type="Proteomes" id="UP000821837"/>
    </source>
</evidence>
<name>A0A9D4TDI2_RHISA</name>
<evidence type="ECO:0000313" key="2">
    <source>
        <dbReference type="EMBL" id="KAH7986282.1"/>
    </source>
</evidence>
<organism evidence="2 3">
    <name type="scientific">Rhipicephalus sanguineus</name>
    <name type="common">Brown dog tick</name>
    <name type="synonym">Ixodes sanguineus</name>
    <dbReference type="NCBI Taxonomy" id="34632"/>
    <lineage>
        <taxon>Eukaryota</taxon>
        <taxon>Metazoa</taxon>
        <taxon>Ecdysozoa</taxon>
        <taxon>Arthropoda</taxon>
        <taxon>Chelicerata</taxon>
        <taxon>Arachnida</taxon>
        <taxon>Acari</taxon>
        <taxon>Parasitiformes</taxon>
        <taxon>Ixodida</taxon>
        <taxon>Ixodoidea</taxon>
        <taxon>Ixodidae</taxon>
        <taxon>Rhipicephalinae</taxon>
        <taxon>Rhipicephalus</taxon>
        <taxon>Rhipicephalus</taxon>
    </lineage>
</organism>
<gene>
    <name evidence="2" type="ORF">HPB52_025083</name>
</gene>